<dbReference type="AlphaFoldDB" id="A0A0F4YPG1"/>
<feature type="compositionally biased region" description="Gly residues" evidence="1">
    <location>
        <begin position="87"/>
        <end position="99"/>
    </location>
</feature>
<organism evidence="2 3">
    <name type="scientific">Rasamsonia emersonii (strain ATCC 16479 / CBS 393.64 / IMI 116815)</name>
    <dbReference type="NCBI Taxonomy" id="1408163"/>
    <lineage>
        <taxon>Eukaryota</taxon>
        <taxon>Fungi</taxon>
        <taxon>Dikarya</taxon>
        <taxon>Ascomycota</taxon>
        <taxon>Pezizomycotina</taxon>
        <taxon>Eurotiomycetes</taxon>
        <taxon>Eurotiomycetidae</taxon>
        <taxon>Eurotiales</taxon>
        <taxon>Trichocomaceae</taxon>
        <taxon>Rasamsonia</taxon>
    </lineage>
</organism>
<dbReference type="EMBL" id="LASV01000286">
    <property type="protein sequence ID" value="KKA20124.1"/>
    <property type="molecule type" value="Genomic_DNA"/>
</dbReference>
<proteinExistence type="predicted"/>
<dbReference type="RefSeq" id="XP_013326736.1">
    <property type="nucleotide sequence ID" value="XM_013471282.1"/>
</dbReference>
<dbReference type="Proteomes" id="UP000053958">
    <property type="component" value="Unassembled WGS sequence"/>
</dbReference>
<feature type="region of interest" description="Disordered" evidence="1">
    <location>
        <begin position="25"/>
        <end position="99"/>
    </location>
</feature>
<accession>A0A0F4YPG1</accession>
<comment type="caution">
    <text evidence="2">The sequence shown here is derived from an EMBL/GenBank/DDBJ whole genome shotgun (WGS) entry which is preliminary data.</text>
</comment>
<evidence type="ECO:0000256" key="1">
    <source>
        <dbReference type="SAM" id="MobiDB-lite"/>
    </source>
</evidence>
<dbReference type="GeneID" id="25318191"/>
<reference evidence="2 3" key="1">
    <citation type="submission" date="2015-04" db="EMBL/GenBank/DDBJ databases">
        <authorList>
            <person name="Heijne W.H."/>
            <person name="Fedorova N.D."/>
            <person name="Nierman W.C."/>
            <person name="Vollebregt A.W."/>
            <person name="Zhao Z."/>
            <person name="Wu L."/>
            <person name="Kumar M."/>
            <person name="Stam H."/>
            <person name="van den Berg M.A."/>
            <person name="Pel H.J."/>
        </authorList>
    </citation>
    <scope>NUCLEOTIDE SEQUENCE [LARGE SCALE GENOMIC DNA]</scope>
    <source>
        <strain evidence="2 3">CBS 393.64</strain>
    </source>
</reference>
<gene>
    <name evidence="2" type="ORF">T310_5855</name>
</gene>
<keyword evidence="3" id="KW-1185">Reference proteome</keyword>
<name>A0A0F4YPG1_RASE3</name>
<feature type="non-terminal residue" evidence="2">
    <location>
        <position position="1"/>
    </location>
</feature>
<protein>
    <submittedName>
        <fullName evidence="2">Uncharacterized protein</fullName>
    </submittedName>
</protein>
<sequence>GIFNELSVVNGLFIQRVVIVAEVASPTRESRGAAGVEPQRAGGERQGKETGLTNERHGGRKRVTSLAARSRQIERQKSERWKRRHTGTGGGERWMGRPG</sequence>
<evidence type="ECO:0000313" key="2">
    <source>
        <dbReference type="EMBL" id="KKA20124.1"/>
    </source>
</evidence>
<evidence type="ECO:0000313" key="3">
    <source>
        <dbReference type="Proteomes" id="UP000053958"/>
    </source>
</evidence>